<evidence type="ECO:0000256" key="2">
    <source>
        <dbReference type="ARBA" id="ARBA00023125"/>
    </source>
</evidence>
<dbReference type="SMART" id="SM00419">
    <property type="entry name" value="HTH_CRP"/>
    <property type="match status" value="1"/>
</dbReference>
<proteinExistence type="predicted"/>
<feature type="domain" description="HTH crp-type" evidence="5">
    <location>
        <begin position="146"/>
        <end position="207"/>
    </location>
</feature>
<evidence type="ECO:0000256" key="3">
    <source>
        <dbReference type="ARBA" id="ARBA00023163"/>
    </source>
</evidence>
<dbReference type="AlphaFoldDB" id="A0A1L8D5R5"/>
<keyword evidence="2" id="KW-0238">DNA-binding</keyword>
<dbReference type="GO" id="GO:0003677">
    <property type="term" value="F:DNA binding"/>
    <property type="evidence" value="ECO:0007669"/>
    <property type="project" value="UniProtKB-KW"/>
</dbReference>
<gene>
    <name evidence="6" type="ORF">ciss_23500</name>
</gene>
<dbReference type="Proteomes" id="UP000187338">
    <property type="component" value="Unassembled WGS sequence"/>
</dbReference>
<evidence type="ECO:0000313" key="6">
    <source>
        <dbReference type="EMBL" id="GAV26417.1"/>
    </source>
</evidence>
<evidence type="ECO:0000256" key="1">
    <source>
        <dbReference type="ARBA" id="ARBA00023015"/>
    </source>
</evidence>
<dbReference type="Pfam" id="PF13545">
    <property type="entry name" value="HTH_Crp_2"/>
    <property type="match status" value="1"/>
</dbReference>
<dbReference type="InterPro" id="IPR036390">
    <property type="entry name" value="WH_DNA-bd_sf"/>
</dbReference>
<evidence type="ECO:0000259" key="4">
    <source>
        <dbReference type="PROSITE" id="PS50042"/>
    </source>
</evidence>
<dbReference type="OrthoDB" id="9798104at2"/>
<evidence type="ECO:0000259" key="5">
    <source>
        <dbReference type="PROSITE" id="PS51063"/>
    </source>
</evidence>
<comment type="caution">
    <text evidence="6">The sequence shown here is derived from an EMBL/GenBank/DDBJ whole genome shotgun (WGS) entry which is preliminary data.</text>
</comment>
<organism evidence="6 7">
    <name type="scientific">Carboxydothermus islandicus</name>
    <dbReference type="NCBI Taxonomy" id="661089"/>
    <lineage>
        <taxon>Bacteria</taxon>
        <taxon>Bacillati</taxon>
        <taxon>Bacillota</taxon>
        <taxon>Clostridia</taxon>
        <taxon>Thermoanaerobacterales</taxon>
        <taxon>Thermoanaerobacteraceae</taxon>
        <taxon>Carboxydothermus</taxon>
    </lineage>
</organism>
<dbReference type="PANTHER" id="PTHR24567:SF26">
    <property type="entry name" value="REGULATORY PROTEIN YEIL"/>
    <property type="match status" value="1"/>
</dbReference>
<dbReference type="PROSITE" id="PS50042">
    <property type="entry name" value="CNMP_BINDING_3"/>
    <property type="match status" value="1"/>
</dbReference>
<dbReference type="GO" id="GO:0003700">
    <property type="term" value="F:DNA-binding transcription factor activity"/>
    <property type="evidence" value="ECO:0007669"/>
    <property type="project" value="TreeGrafter"/>
</dbReference>
<dbReference type="PRINTS" id="PR00034">
    <property type="entry name" value="HTHCRP"/>
</dbReference>
<dbReference type="InterPro" id="IPR014710">
    <property type="entry name" value="RmlC-like_jellyroll"/>
</dbReference>
<dbReference type="RefSeq" id="WP_075866583.1">
    <property type="nucleotide sequence ID" value="NZ_BDJL01000141.1"/>
</dbReference>
<dbReference type="EMBL" id="BDJL01000141">
    <property type="protein sequence ID" value="GAV26417.1"/>
    <property type="molecule type" value="Genomic_DNA"/>
</dbReference>
<sequence>MENWEVLKKIPLFGELSPEDLKEIGSLLYSRRLKKGQILFSEGDPGTAVYFLKSGRIKLYKEDREGREHILHYVEPGDIFAEVVLFSRRPYPATAEVIEPGEVLVIPNQEMENLLKQRGEIAVNLIKVILHRLDLANQKIKELALKDSLARVCSVLLRYGPVINLSQQEIANLAGVSRETASRIINEFKRLGVLRAEGRSIEIINYDKLKDFS</sequence>
<protein>
    <submittedName>
        <fullName evidence="6">Crp/Fnr family transcriptional regulator</fullName>
    </submittedName>
</protein>
<dbReference type="GO" id="GO:0005829">
    <property type="term" value="C:cytosol"/>
    <property type="evidence" value="ECO:0007669"/>
    <property type="project" value="TreeGrafter"/>
</dbReference>
<dbReference type="Pfam" id="PF00027">
    <property type="entry name" value="cNMP_binding"/>
    <property type="match status" value="1"/>
</dbReference>
<dbReference type="InterPro" id="IPR050397">
    <property type="entry name" value="Env_Response_Regulators"/>
</dbReference>
<keyword evidence="1" id="KW-0805">Transcription regulation</keyword>
<dbReference type="STRING" id="661089.ciss_23500"/>
<dbReference type="InterPro" id="IPR018490">
    <property type="entry name" value="cNMP-bd_dom_sf"/>
</dbReference>
<dbReference type="SUPFAM" id="SSF51206">
    <property type="entry name" value="cAMP-binding domain-like"/>
    <property type="match status" value="1"/>
</dbReference>
<dbReference type="InterPro" id="IPR012318">
    <property type="entry name" value="HTH_CRP"/>
</dbReference>
<dbReference type="SUPFAM" id="SSF46785">
    <property type="entry name" value="Winged helix' DNA-binding domain"/>
    <property type="match status" value="1"/>
</dbReference>
<dbReference type="PANTHER" id="PTHR24567">
    <property type="entry name" value="CRP FAMILY TRANSCRIPTIONAL REGULATORY PROTEIN"/>
    <property type="match status" value="1"/>
</dbReference>
<feature type="domain" description="Cyclic nucleotide-binding" evidence="4">
    <location>
        <begin position="12"/>
        <end position="132"/>
    </location>
</feature>
<dbReference type="CDD" id="cd00038">
    <property type="entry name" value="CAP_ED"/>
    <property type="match status" value="1"/>
</dbReference>
<accession>A0A1L8D5R5</accession>
<dbReference type="InterPro" id="IPR036388">
    <property type="entry name" value="WH-like_DNA-bd_sf"/>
</dbReference>
<reference evidence="7" key="1">
    <citation type="submission" date="2016-12" db="EMBL/GenBank/DDBJ databases">
        <title>Draft Genome Sequences od Carboxydothermus pertinax and islandicus, Hydrogenogenic Carboxydotrophic Bacteria.</title>
        <authorList>
            <person name="Fukuyama Y."/>
            <person name="Ohmae K."/>
            <person name="Yoneda Y."/>
            <person name="Yoshida T."/>
            <person name="Sako Y."/>
        </authorList>
    </citation>
    <scope>NUCLEOTIDE SEQUENCE [LARGE SCALE GENOMIC DNA]</scope>
    <source>
        <strain evidence="7">SET</strain>
    </source>
</reference>
<dbReference type="PROSITE" id="PS51063">
    <property type="entry name" value="HTH_CRP_2"/>
    <property type="match status" value="1"/>
</dbReference>
<keyword evidence="7" id="KW-1185">Reference proteome</keyword>
<dbReference type="Gene3D" id="2.60.120.10">
    <property type="entry name" value="Jelly Rolls"/>
    <property type="match status" value="1"/>
</dbReference>
<dbReference type="Gene3D" id="1.10.10.10">
    <property type="entry name" value="Winged helix-like DNA-binding domain superfamily/Winged helix DNA-binding domain"/>
    <property type="match status" value="1"/>
</dbReference>
<dbReference type="SMART" id="SM00100">
    <property type="entry name" value="cNMP"/>
    <property type="match status" value="1"/>
</dbReference>
<dbReference type="InterPro" id="IPR000595">
    <property type="entry name" value="cNMP-bd_dom"/>
</dbReference>
<name>A0A1L8D5R5_9THEO</name>
<keyword evidence="3" id="KW-0804">Transcription</keyword>
<evidence type="ECO:0000313" key="7">
    <source>
        <dbReference type="Proteomes" id="UP000187338"/>
    </source>
</evidence>